<protein>
    <submittedName>
        <fullName evidence="1">4315_t:CDS:1</fullName>
    </submittedName>
</protein>
<evidence type="ECO:0000313" key="1">
    <source>
        <dbReference type="EMBL" id="CAG8749715.1"/>
    </source>
</evidence>
<keyword evidence="2" id="KW-1185">Reference proteome</keyword>
<accession>A0A9N9NQU7</accession>
<name>A0A9N9NQU7_9GLOM</name>
<gene>
    <name evidence="1" type="ORF">RFULGI_LOCUS13507</name>
</gene>
<dbReference type="AlphaFoldDB" id="A0A9N9NQU7"/>
<organism evidence="1 2">
    <name type="scientific">Racocetra fulgida</name>
    <dbReference type="NCBI Taxonomy" id="60492"/>
    <lineage>
        <taxon>Eukaryota</taxon>
        <taxon>Fungi</taxon>
        <taxon>Fungi incertae sedis</taxon>
        <taxon>Mucoromycota</taxon>
        <taxon>Glomeromycotina</taxon>
        <taxon>Glomeromycetes</taxon>
        <taxon>Diversisporales</taxon>
        <taxon>Gigasporaceae</taxon>
        <taxon>Racocetra</taxon>
    </lineage>
</organism>
<dbReference type="Proteomes" id="UP000789396">
    <property type="component" value="Unassembled WGS sequence"/>
</dbReference>
<evidence type="ECO:0000313" key="2">
    <source>
        <dbReference type="Proteomes" id="UP000789396"/>
    </source>
</evidence>
<sequence>KVIERIESFSASTILNLKWVDIKMITEYITLQLNASETINNRGYRIIDGEIRGNSI</sequence>
<proteinExistence type="predicted"/>
<comment type="caution">
    <text evidence="1">The sequence shown here is derived from an EMBL/GenBank/DDBJ whole genome shotgun (WGS) entry which is preliminary data.</text>
</comment>
<dbReference type="EMBL" id="CAJVPZ010035730">
    <property type="protein sequence ID" value="CAG8749715.1"/>
    <property type="molecule type" value="Genomic_DNA"/>
</dbReference>
<feature type="non-terminal residue" evidence="1">
    <location>
        <position position="1"/>
    </location>
</feature>
<reference evidence="1" key="1">
    <citation type="submission" date="2021-06" db="EMBL/GenBank/DDBJ databases">
        <authorList>
            <person name="Kallberg Y."/>
            <person name="Tangrot J."/>
            <person name="Rosling A."/>
        </authorList>
    </citation>
    <scope>NUCLEOTIDE SEQUENCE</scope>
    <source>
        <strain evidence="1">IN212</strain>
    </source>
</reference>